<feature type="domain" description="C1q" evidence="7">
    <location>
        <begin position="113"/>
        <end position="212"/>
    </location>
</feature>
<dbReference type="GeneID" id="105981927"/>
<keyword evidence="3 6" id="KW-0732">Signal</keyword>
<sequence>MAGPGLMVLALVLPVGAWTGLGLPGQPCVPCCHQAGSPAVASRPDAWASAGDPWAGPPHVCPTIDITILKGEKGQEGVRGRSGRSGKGGPPGPRGQPGHKGQKGQAGPPGTPCRRPHTAFSVGRREGLQSADGFRAVPFDTALVNVDAAFDLAAGRFRCAVPGIYFLSLHVHTWSYKEAYLHIMLDQRPAAVLFAQPSEHSRMQAQSLLLPLAASSATATTPSTGSLQWPPAEPTAVRRLGRDSLQGHRGPAGLASSSITFAPKPLRWPRPPAVLTVRTPSPTLLGPAVGSPAPEVAVGGAHAALWPWALGLGLAAMAGAAPAPGNLRASTPIACMNQKPGAEDPVETKAPK</sequence>
<dbReference type="Pfam" id="PF00386">
    <property type="entry name" value="C1q"/>
    <property type="match status" value="1"/>
</dbReference>
<evidence type="ECO:0000256" key="2">
    <source>
        <dbReference type="ARBA" id="ARBA00022525"/>
    </source>
</evidence>
<dbReference type="PANTHER" id="PTHR15427:SF52">
    <property type="entry name" value="C1Q DOMAIN-CONTAINING PROTEIN"/>
    <property type="match status" value="1"/>
</dbReference>
<evidence type="ECO:0000256" key="5">
    <source>
        <dbReference type="SAM" id="MobiDB-lite"/>
    </source>
</evidence>
<keyword evidence="2" id="KW-0964">Secreted</keyword>
<feature type="signal peptide" evidence="6">
    <location>
        <begin position="1"/>
        <end position="22"/>
    </location>
</feature>
<dbReference type="InParanoid" id="A0A1S3EQR1"/>
<dbReference type="InterPro" id="IPR050392">
    <property type="entry name" value="Collagen/C1q_domain"/>
</dbReference>
<evidence type="ECO:0000313" key="9">
    <source>
        <dbReference type="RefSeq" id="XP_012866731.1"/>
    </source>
</evidence>
<protein>
    <submittedName>
        <fullName evidence="9">Complement C1q tumor necrosis factor-related protein 8</fullName>
    </submittedName>
</protein>
<keyword evidence="8" id="KW-1185">Reference proteome</keyword>
<dbReference type="AlphaFoldDB" id="A0A1S3EQR1"/>
<gene>
    <name evidence="9" type="primary">C1qtnf8</name>
</gene>
<dbReference type="GO" id="GO:0005576">
    <property type="term" value="C:extracellular region"/>
    <property type="evidence" value="ECO:0007669"/>
    <property type="project" value="UniProtKB-SubCell"/>
</dbReference>
<comment type="subcellular location">
    <subcellularLocation>
        <location evidence="1">Secreted</location>
    </subcellularLocation>
</comment>
<proteinExistence type="predicted"/>
<dbReference type="Pfam" id="PF01391">
    <property type="entry name" value="Collagen"/>
    <property type="match status" value="1"/>
</dbReference>
<dbReference type="GO" id="GO:0005581">
    <property type="term" value="C:collagen trimer"/>
    <property type="evidence" value="ECO:0007669"/>
    <property type="project" value="UniProtKB-KW"/>
</dbReference>
<dbReference type="InterPro" id="IPR008160">
    <property type="entry name" value="Collagen"/>
</dbReference>
<evidence type="ECO:0000256" key="3">
    <source>
        <dbReference type="ARBA" id="ARBA00022729"/>
    </source>
</evidence>
<dbReference type="InterPro" id="IPR008983">
    <property type="entry name" value="Tumour_necrosis_fac-like_dom"/>
</dbReference>
<evidence type="ECO:0000313" key="8">
    <source>
        <dbReference type="Proteomes" id="UP000081671"/>
    </source>
</evidence>
<dbReference type="SMART" id="SM00110">
    <property type="entry name" value="C1Q"/>
    <property type="match status" value="1"/>
</dbReference>
<feature type="chain" id="PRO_5010338925" evidence="6">
    <location>
        <begin position="23"/>
        <end position="352"/>
    </location>
</feature>
<name>A0A1S3EQR1_DIPOR</name>
<dbReference type="RefSeq" id="XP_012866731.1">
    <property type="nucleotide sequence ID" value="XM_013011277.1"/>
</dbReference>
<dbReference type="InterPro" id="IPR001073">
    <property type="entry name" value="C1q_dom"/>
</dbReference>
<evidence type="ECO:0000256" key="4">
    <source>
        <dbReference type="ARBA" id="ARBA00023119"/>
    </source>
</evidence>
<dbReference type="Proteomes" id="UP000081671">
    <property type="component" value="Unplaced"/>
</dbReference>
<evidence type="ECO:0000259" key="7">
    <source>
        <dbReference type="PROSITE" id="PS50871"/>
    </source>
</evidence>
<dbReference type="KEGG" id="dord:105981927"/>
<evidence type="ECO:0000256" key="1">
    <source>
        <dbReference type="ARBA" id="ARBA00004613"/>
    </source>
</evidence>
<accession>A0A1S3EQR1</accession>
<dbReference type="PROSITE" id="PS50871">
    <property type="entry name" value="C1Q"/>
    <property type="match status" value="1"/>
</dbReference>
<dbReference type="CTD" id="390664"/>
<reference evidence="9" key="1">
    <citation type="submission" date="2025-08" db="UniProtKB">
        <authorList>
            <consortium name="RefSeq"/>
        </authorList>
    </citation>
    <scope>IDENTIFICATION</scope>
    <source>
        <tissue evidence="9">Kidney</tissue>
    </source>
</reference>
<dbReference type="OrthoDB" id="6138508at2759"/>
<keyword evidence="4" id="KW-0176">Collagen</keyword>
<organism evidence="8 9">
    <name type="scientific">Dipodomys ordii</name>
    <name type="common">Ord's kangaroo rat</name>
    <dbReference type="NCBI Taxonomy" id="10020"/>
    <lineage>
        <taxon>Eukaryota</taxon>
        <taxon>Metazoa</taxon>
        <taxon>Chordata</taxon>
        <taxon>Craniata</taxon>
        <taxon>Vertebrata</taxon>
        <taxon>Euteleostomi</taxon>
        <taxon>Mammalia</taxon>
        <taxon>Eutheria</taxon>
        <taxon>Euarchontoglires</taxon>
        <taxon>Glires</taxon>
        <taxon>Rodentia</taxon>
        <taxon>Castorimorpha</taxon>
        <taxon>Heteromyidae</taxon>
        <taxon>Dipodomyinae</taxon>
        <taxon>Dipodomys</taxon>
    </lineage>
</organism>
<evidence type="ECO:0000256" key="6">
    <source>
        <dbReference type="SAM" id="SignalP"/>
    </source>
</evidence>
<feature type="region of interest" description="Disordered" evidence="5">
    <location>
        <begin position="72"/>
        <end position="118"/>
    </location>
</feature>
<dbReference type="SUPFAM" id="SSF49842">
    <property type="entry name" value="TNF-like"/>
    <property type="match status" value="1"/>
</dbReference>
<dbReference type="Gene3D" id="2.60.120.40">
    <property type="match status" value="1"/>
</dbReference>
<dbReference type="PANTHER" id="PTHR15427">
    <property type="entry name" value="EMILIN ELASTIN MICROFIBRIL INTERFACE-LOCATED PROTEIN ELASTIN MICROFIBRIL INTERFACER"/>
    <property type="match status" value="1"/>
</dbReference>